<gene>
    <name evidence="1" type="ORF">O3V59_18300</name>
</gene>
<sequence>MKAKTERKRDSAELARTKEEWIESAATLNAERFEVAGALFDLATEKAGETEVRRRLKQYRGGAE</sequence>
<proteinExistence type="predicted"/>
<accession>A0A9X3Z561</accession>
<dbReference type="AlphaFoldDB" id="A0A9X3Z561"/>
<protein>
    <submittedName>
        <fullName evidence="1">Uncharacterized protein</fullName>
    </submittedName>
</protein>
<keyword evidence="2" id="KW-1185">Reference proteome</keyword>
<dbReference type="Proteomes" id="UP001151071">
    <property type="component" value="Unassembled WGS sequence"/>
</dbReference>
<reference evidence="1" key="1">
    <citation type="submission" date="2022-12" db="EMBL/GenBank/DDBJ databases">
        <title>Draft genome sequence of the thermophilic strain Brevibacillus thermoruber HT42, isolated from Los Humeros, Puebla, Mexico, with biotechnological potential.</title>
        <authorList>
            <person name="Lara Sanchez J."/>
            <person name="Solis Palacios R."/>
            <person name="Bustos Baena A.S."/>
            <person name="Ruz Baez A.E."/>
            <person name="Espinosa Luna G."/>
            <person name="Oliart Ros R.M."/>
        </authorList>
    </citation>
    <scope>NUCLEOTIDE SEQUENCE</scope>
    <source>
        <strain evidence="1">HT42</strain>
    </source>
</reference>
<name>A0A9X3Z561_9BACL</name>
<comment type="caution">
    <text evidence="1">The sequence shown here is derived from an EMBL/GenBank/DDBJ whole genome shotgun (WGS) entry which is preliminary data.</text>
</comment>
<evidence type="ECO:0000313" key="2">
    <source>
        <dbReference type="Proteomes" id="UP001151071"/>
    </source>
</evidence>
<dbReference type="RefSeq" id="WP_082059473.1">
    <property type="nucleotide sequence ID" value="NZ_JAPYYP010000029.1"/>
</dbReference>
<evidence type="ECO:0000313" key="1">
    <source>
        <dbReference type="EMBL" id="MDA5110315.1"/>
    </source>
</evidence>
<organism evidence="1 2">
    <name type="scientific">Brevibacillus thermoruber</name>
    <dbReference type="NCBI Taxonomy" id="33942"/>
    <lineage>
        <taxon>Bacteria</taxon>
        <taxon>Bacillati</taxon>
        <taxon>Bacillota</taxon>
        <taxon>Bacilli</taxon>
        <taxon>Bacillales</taxon>
        <taxon>Paenibacillaceae</taxon>
        <taxon>Brevibacillus</taxon>
    </lineage>
</organism>
<dbReference type="EMBL" id="JAPYYP010000029">
    <property type="protein sequence ID" value="MDA5110315.1"/>
    <property type="molecule type" value="Genomic_DNA"/>
</dbReference>